<proteinExistence type="predicted"/>
<dbReference type="Proteomes" id="UP000192468">
    <property type="component" value="Unassembled WGS sequence"/>
</dbReference>
<dbReference type="InterPro" id="IPR008767">
    <property type="entry name" value="Phage_SPP1_head-tail_adaptor"/>
</dbReference>
<name>A0A1W1X0F5_9CLOT</name>
<gene>
    <name evidence="1" type="ORF">SAMN02745134_00256</name>
</gene>
<dbReference type="RefSeq" id="WP_084113462.1">
    <property type="nucleotide sequence ID" value="NZ_FWXH01000002.1"/>
</dbReference>
<dbReference type="Gene3D" id="2.40.10.270">
    <property type="entry name" value="Bacteriophage SPP1 head-tail adaptor protein"/>
    <property type="match status" value="1"/>
</dbReference>
<reference evidence="1 2" key="1">
    <citation type="submission" date="2017-04" db="EMBL/GenBank/DDBJ databases">
        <authorList>
            <person name="Afonso C.L."/>
            <person name="Miller P.J."/>
            <person name="Scott M.A."/>
            <person name="Spackman E."/>
            <person name="Goraichik I."/>
            <person name="Dimitrov K.M."/>
            <person name="Suarez D.L."/>
            <person name="Swayne D.E."/>
        </authorList>
    </citation>
    <scope>NUCLEOTIDE SEQUENCE [LARGE SCALE GENOMIC DNA]</scope>
    <source>
        <strain evidence="1 2">DSM 12555</strain>
    </source>
</reference>
<dbReference type="InterPro" id="IPR038666">
    <property type="entry name" value="SSP1_head-tail_sf"/>
</dbReference>
<keyword evidence="2" id="KW-1185">Reference proteome</keyword>
<sequence>MSIKRDMKNVSLEKKSIVQGLSGQPKEIWEEDKTIDLAIYPVSGSVMLSNNVQFNQSTNTGLTTEKAIIETKTKDGNRINDNGTIYNINFVNVAGRYTQLLLQKVI</sequence>
<dbReference type="EMBL" id="FWXH01000002">
    <property type="protein sequence ID" value="SMC17198.1"/>
    <property type="molecule type" value="Genomic_DNA"/>
</dbReference>
<evidence type="ECO:0000313" key="1">
    <source>
        <dbReference type="EMBL" id="SMC17198.1"/>
    </source>
</evidence>
<accession>A0A1W1X0F5</accession>
<evidence type="ECO:0000313" key="2">
    <source>
        <dbReference type="Proteomes" id="UP000192468"/>
    </source>
</evidence>
<protein>
    <submittedName>
        <fullName evidence="1">Uncharacterized protein</fullName>
    </submittedName>
</protein>
<dbReference type="Pfam" id="PF05521">
    <property type="entry name" value="Phage_HCP"/>
    <property type="match status" value="1"/>
</dbReference>
<dbReference type="STRING" id="1121291.SAMN02745134_00256"/>
<organism evidence="1 2">
    <name type="scientific">Clostridium acidisoli DSM 12555</name>
    <dbReference type="NCBI Taxonomy" id="1121291"/>
    <lineage>
        <taxon>Bacteria</taxon>
        <taxon>Bacillati</taxon>
        <taxon>Bacillota</taxon>
        <taxon>Clostridia</taxon>
        <taxon>Eubacteriales</taxon>
        <taxon>Clostridiaceae</taxon>
        <taxon>Clostridium</taxon>
    </lineage>
</organism>
<dbReference type="AlphaFoldDB" id="A0A1W1X0F5"/>